<sequence>MSRPQQTIRNTIAILAFISILSFFFLQRADHTTTGAASQSQIHNEILTSEDCYIELDRLNSYGYDSVHYSRWEIAVERTKKFDKFSEKLDVPVPQFEKIDTGPNGGRKALNACAPTTKITAPMPPVVDASHLLFGVSTSQERLAGSLEAFSHWAGGTKARLFALVEPGRQSSALRQRAVDLDIDMTLIESDQEVLDRLLLSKRDARSQWGVIMDDDTFFPSMSHLVKRLATYDASAPQYIGALTEDINGVSNYGYMAYGGAGIFLSMPLLEEMDKHHDECAQLTEFGDKRISQCIYLHTTTKLTWDRDLHQLDFWHSDGSGFFESGRGLPLSLHHWKSDDWFPVDVPGMSKVSSVCGDECQLQRWRVGDSGNWFFVNGFSIIQHSYAQTWDPSPWARKEGWAYSLGPLRPKDEAKITLRLKEAIVDSPGSLRQIYTYDPQDGQSPYVMEVVWRVTKMA</sequence>
<reference evidence="2" key="1">
    <citation type="submission" date="2022-11" db="EMBL/GenBank/DDBJ databases">
        <authorList>
            <person name="Petersen C."/>
        </authorList>
    </citation>
    <scope>NUCLEOTIDE SEQUENCE</scope>
    <source>
        <strain evidence="2">IBT 21917</strain>
    </source>
</reference>
<protein>
    <recommendedName>
        <fullName evidence="4">Glycosyltransferase family 31 protein</fullName>
    </recommendedName>
</protein>
<evidence type="ECO:0000256" key="1">
    <source>
        <dbReference type="SAM" id="Phobius"/>
    </source>
</evidence>
<gene>
    <name evidence="2" type="ORF">N7492_001835</name>
</gene>
<keyword evidence="1" id="KW-0812">Transmembrane</keyword>
<dbReference type="Gene3D" id="3.90.550.50">
    <property type="match status" value="1"/>
</dbReference>
<evidence type="ECO:0000313" key="2">
    <source>
        <dbReference type="EMBL" id="KAJ5184219.1"/>
    </source>
</evidence>
<reference evidence="2" key="2">
    <citation type="journal article" date="2023" name="IMA Fungus">
        <title>Comparative genomic study of the Penicillium genus elucidates a diverse pangenome and 15 lateral gene transfer events.</title>
        <authorList>
            <person name="Petersen C."/>
            <person name="Sorensen T."/>
            <person name="Nielsen M.R."/>
            <person name="Sondergaard T.E."/>
            <person name="Sorensen J.L."/>
            <person name="Fitzpatrick D.A."/>
            <person name="Frisvad J.C."/>
            <person name="Nielsen K.L."/>
        </authorList>
    </citation>
    <scope>NUCLEOTIDE SEQUENCE</scope>
    <source>
        <strain evidence="2">IBT 21917</strain>
    </source>
</reference>
<dbReference type="PANTHER" id="PTHR10811">
    <property type="entry name" value="FRINGE-RELATED"/>
    <property type="match status" value="1"/>
</dbReference>
<evidence type="ECO:0000313" key="3">
    <source>
        <dbReference type="Proteomes" id="UP001146351"/>
    </source>
</evidence>
<keyword evidence="1" id="KW-0472">Membrane</keyword>
<dbReference type="Pfam" id="PF04646">
    <property type="entry name" value="DUF604"/>
    <property type="match status" value="1"/>
</dbReference>
<dbReference type="InterPro" id="IPR006740">
    <property type="entry name" value="DUF604"/>
</dbReference>
<keyword evidence="3" id="KW-1185">Reference proteome</keyword>
<dbReference type="EMBL" id="JAPQKO010000001">
    <property type="protein sequence ID" value="KAJ5184219.1"/>
    <property type="molecule type" value="Genomic_DNA"/>
</dbReference>
<comment type="caution">
    <text evidence="2">The sequence shown here is derived from an EMBL/GenBank/DDBJ whole genome shotgun (WGS) entry which is preliminary data.</text>
</comment>
<dbReference type="OrthoDB" id="414175at2759"/>
<name>A0A9W9IUF3_9EURO</name>
<feature type="transmembrane region" description="Helical" evidence="1">
    <location>
        <begin position="7"/>
        <end position="26"/>
    </location>
</feature>
<proteinExistence type="predicted"/>
<dbReference type="Proteomes" id="UP001146351">
    <property type="component" value="Unassembled WGS sequence"/>
</dbReference>
<dbReference type="AlphaFoldDB" id="A0A9W9IUF3"/>
<organism evidence="2 3">
    <name type="scientific">Penicillium capsulatum</name>
    <dbReference type="NCBI Taxonomy" id="69766"/>
    <lineage>
        <taxon>Eukaryota</taxon>
        <taxon>Fungi</taxon>
        <taxon>Dikarya</taxon>
        <taxon>Ascomycota</taxon>
        <taxon>Pezizomycotina</taxon>
        <taxon>Eurotiomycetes</taxon>
        <taxon>Eurotiomycetidae</taxon>
        <taxon>Eurotiales</taxon>
        <taxon>Aspergillaceae</taxon>
        <taxon>Penicillium</taxon>
    </lineage>
</organism>
<evidence type="ECO:0008006" key="4">
    <source>
        <dbReference type="Google" id="ProtNLM"/>
    </source>
</evidence>
<keyword evidence="1" id="KW-1133">Transmembrane helix</keyword>
<accession>A0A9W9IUF3</accession>